<dbReference type="InterPro" id="IPR023132">
    <property type="entry name" value="Sama2622-like_sf"/>
</dbReference>
<gene>
    <name evidence="1" type="ORF">VST7929_03193</name>
</gene>
<dbReference type="Pfam" id="PF11269">
    <property type="entry name" value="DUF3069"/>
    <property type="match status" value="1"/>
</dbReference>
<protein>
    <recommendedName>
        <fullName evidence="3">DUF3069 domain-containing protein</fullName>
    </recommendedName>
</protein>
<sequence length="142" mass="16350">MSDKIETETVKLEELAKELRQVIDFEGLHPELIPVVASIHEANAEDTKLLWESLPQSAQLILDNFDQFHALIAFAQGVSSIEVIQELQKVDFPEDMDEQARSDYRDDILSRSLHASAKDLCKQLKKARLKPEMKREFRKIFA</sequence>
<proteinExistence type="predicted"/>
<evidence type="ECO:0000313" key="1">
    <source>
        <dbReference type="EMBL" id="CAH0535716.1"/>
    </source>
</evidence>
<organism evidence="1 2">
    <name type="scientific">Vibrio stylophorae</name>
    <dbReference type="NCBI Taxonomy" id="659351"/>
    <lineage>
        <taxon>Bacteria</taxon>
        <taxon>Pseudomonadati</taxon>
        <taxon>Pseudomonadota</taxon>
        <taxon>Gammaproteobacteria</taxon>
        <taxon>Vibrionales</taxon>
        <taxon>Vibrionaceae</taxon>
        <taxon>Vibrio</taxon>
    </lineage>
</organism>
<dbReference type="RefSeq" id="WP_237468578.1">
    <property type="nucleotide sequence ID" value="NZ_CAKLDI010000002.1"/>
</dbReference>
<evidence type="ECO:0008006" key="3">
    <source>
        <dbReference type="Google" id="ProtNLM"/>
    </source>
</evidence>
<dbReference type="EMBL" id="CAKLDI010000002">
    <property type="protein sequence ID" value="CAH0535716.1"/>
    <property type="molecule type" value="Genomic_DNA"/>
</dbReference>
<dbReference type="SUPFAM" id="SSF158675">
    <property type="entry name" value="Sama2622-like"/>
    <property type="match status" value="1"/>
</dbReference>
<comment type="caution">
    <text evidence="1">The sequence shown here is derived from an EMBL/GenBank/DDBJ whole genome shotgun (WGS) entry which is preliminary data.</text>
</comment>
<evidence type="ECO:0000313" key="2">
    <source>
        <dbReference type="Proteomes" id="UP000838672"/>
    </source>
</evidence>
<keyword evidence="2" id="KW-1185">Reference proteome</keyword>
<dbReference type="InterPro" id="IPR021422">
    <property type="entry name" value="DUF3069"/>
</dbReference>
<dbReference type="Proteomes" id="UP000838672">
    <property type="component" value="Unassembled WGS sequence"/>
</dbReference>
<reference evidence="1" key="1">
    <citation type="submission" date="2021-11" db="EMBL/GenBank/DDBJ databases">
        <authorList>
            <person name="Rodrigo-Torres L."/>
            <person name="Arahal R. D."/>
            <person name="Lucena T."/>
        </authorList>
    </citation>
    <scope>NUCLEOTIDE SEQUENCE</scope>
    <source>
        <strain evidence="1">CECT 7929</strain>
    </source>
</reference>
<name>A0ABM8ZXY5_9VIBR</name>
<accession>A0ABM8ZXY5</accession>